<reference evidence="1" key="1">
    <citation type="journal article" date="2021" name="Open Biol.">
        <title>Shared evolutionary footprints suggest mitochondrial oxidative damage underlies multiple complex I losses in fungi.</title>
        <authorList>
            <person name="Schikora-Tamarit M.A."/>
            <person name="Marcet-Houben M."/>
            <person name="Nosek J."/>
            <person name="Gabaldon T."/>
        </authorList>
    </citation>
    <scope>NUCLEOTIDE SEQUENCE</scope>
    <source>
        <strain evidence="1">CBS6341</strain>
    </source>
</reference>
<sequence>MVSETDVIRSFLLERINFQTAMSQQRFANLFPKSTPVELISQLRKRLIRESNKNVATVERNLANYESITDKNSINSEDIEEHDVKKLNDNLVQISKILDTEILTLQDDYQKDLKGFKTLVDQFDDVLLINQDNINDEMLNLDGISELLEKLKQLENDDGEEVD</sequence>
<comment type="caution">
    <text evidence="1">The sequence shown here is derived from an EMBL/GenBank/DDBJ whole genome shotgun (WGS) entry which is preliminary data.</text>
</comment>
<name>A0A9P8PTJ4_9ASCO</name>
<reference evidence="1" key="2">
    <citation type="submission" date="2021-01" db="EMBL/GenBank/DDBJ databases">
        <authorList>
            <person name="Schikora-Tamarit M.A."/>
        </authorList>
    </citation>
    <scope>NUCLEOTIDE SEQUENCE</scope>
    <source>
        <strain evidence="1">CBS6341</strain>
    </source>
</reference>
<evidence type="ECO:0000313" key="2">
    <source>
        <dbReference type="Proteomes" id="UP000769528"/>
    </source>
</evidence>
<accession>A0A9P8PTJ4</accession>
<evidence type="ECO:0000313" key="1">
    <source>
        <dbReference type="EMBL" id="KAH3678148.1"/>
    </source>
</evidence>
<organism evidence="1 2">
    <name type="scientific">Wickerhamomyces mucosus</name>
    <dbReference type="NCBI Taxonomy" id="1378264"/>
    <lineage>
        <taxon>Eukaryota</taxon>
        <taxon>Fungi</taxon>
        <taxon>Dikarya</taxon>
        <taxon>Ascomycota</taxon>
        <taxon>Saccharomycotina</taxon>
        <taxon>Saccharomycetes</taxon>
        <taxon>Phaffomycetales</taxon>
        <taxon>Wickerhamomycetaceae</taxon>
        <taxon>Wickerhamomyces</taxon>
    </lineage>
</organism>
<dbReference type="Proteomes" id="UP000769528">
    <property type="component" value="Unassembled WGS sequence"/>
</dbReference>
<dbReference type="AlphaFoldDB" id="A0A9P8PTJ4"/>
<proteinExistence type="predicted"/>
<keyword evidence="2" id="KW-1185">Reference proteome</keyword>
<gene>
    <name evidence="1" type="ORF">WICMUC_001664</name>
</gene>
<dbReference type="EMBL" id="JAEUBF010000499">
    <property type="protein sequence ID" value="KAH3678148.1"/>
    <property type="molecule type" value="Genomic_DNA"/>
</dbReference>
<protein>
    <submittedName>
        <fullName evidence="1">Uncharacterized protein</fullName>
    </submittedName>
</protein>